<gene>
    <name evidence="2" type="ORF">L0P79_09560</name>
</gene>
<dbReference type="Pfam" id="PF20188">
    <property type="entry name" value="DUF6551"/>
    <property type="match status" value="1"/>
</dbReference>
<evidence type="ECO:0000313" key="2">
    <source>
        <dbReference type="EMBL" id="MCG4527323.1"/>
    </source>
</evidence>
<protein>
    <recommendedName>
        <fullName evidence="4">ParB/Sulfiredoxin domain-containing protein</fullName>
    </recommendedName>
</protein>
<accession>A0ABS9M9L6</accession>
<name>A0ABS9M9L6_9FIRM</name>
<dbReference type="EMBL" id="JAKNJB010000014">
    <property type="protein sequence ID" value="MCG4527323.1"/>
    <property type="molecule type" value="Genomic_DNA"/>
</dbReference>
<feature type="region of interest" description="Disordered" evidence="1">
    <location>
        <begin position="268"/>
        <end position="289"/>
    </location>
</feature>
<evidence type="ECO:0000256" key="1">
    <source>
        <dbReference type="SAM" id="MobiDB-lite"/>
    </source>
</evidence>
<dbReference type="InterPro" id="IPR046681">
    <property type="entry name" value="DUF6551"/>
</dbReference>
<sequence length="289" mass="33011">MEDYSMFVPNVHFEQIPIKNLVSNQEYQRNISEQHVLNAAAHFDLYQINPVKVSRRNGVNYVFNGQHTVEIVALASGSRETPVWCMIYDDLNYEHEADIFANQMKFVKPLRPYEVFMANVEAGNQEQLMIKDLVESYSLSIGQVRNYGVVCAVSTLENIYERFGYHVLDRTLRLCVGTWEGDMNSLSANMLNGIARLVYTFGDALKDETFKEKVGEMSVKLLSRTAKERRPGSMGYAEAMLLAYNRKCKYPLKWTKLYEKNVGNNEGLDIDTDMDEDEGGDSFEGAAKE</sequence>
<keyword evidence="3" id="KW-1185">Reference proteome</keyword>
<proteinExistence type="predicted"/>
<dbReference type="Proteomes" id="UP001200313">
    <property type="component" value="Unassembled WGS sequence"/>
</dbReference>
<dbReference type="RefSeq" id="WP_071430670.1">
    <property type="nucleotide sequence ID" value="NZ_JAKNJB010000014.1"/>
</dbReference>
<organism evidence="2 3">
    <name type="scientific">Intestinimonas massiliensis</name>
    <name type="common">ex Afouda et al. 2020</name>
    <dbReference type="NCBI Taxonomy" id="1673721"/>
    <lineage>
        <taxon>Bacteria</taxon>
        <taxon>Bacillati</taxon>
        <taxon>Bacillota</taxon>
        <taxon>Clostridia</taxon>
        <taxon>Eubacteriales</taxon>
        <taxon>Intestinimonas</taxon>
    </lineage>
</organism>
<evidence type="ECO:0008006" key="4">
    <source>
        <dbReference type="Google" id="ProtNLM"/>
    </source>
</evidence>
<comment type="caution">
    <text evidence="2">The sequence shown here is derived from an EMBL/GenBank/DDBJ whole genome shotgun (WGS) entry which is preliminary data.</text>
</comment>
<feature type="compositionally biased region" description="Acidic residues" evidence="1">
    <location>
        <begin position="268"/>
        <end position="281"/>
    </location>
</feature>
<reference evidence="2 3" key="1">
    <citation type="submission" date="2022-01" db="EMBL/GenBank/DDBJ databases">
        <title>Collection of gut derived symbiotic bacterial strains cultured from healthy donors.</title>
        <authorList>
            <person name="Lin H."/>
            <person name="Kohout C."/>
            <person name="Waligurski E."/>
            <person name="Pamer E.G."/>
        </authorList>
    </citation>
    <scope>NUCLEOTIDE SEQUENCE [LARGE SCALE GENOMIC DNA]</scope>
    <source>
        <strain evidence="2 3">DFI.3.7</strain>
    </source>
</reference>
<evidence type="ECO:0000313" key="3">
    <source>
        <dbReference type="Proteomes" id="UP001200313"/>
    </source>
</evidence>